<organism evidence="1 2">
    <name type="scientific">Pieris macdunnoughi</name>
    <dbReference type="NCBI Taxonomy" id="345717"/>
    <lineage>
        <taxon>Eukaryota</taxon>
        <taxon>Metazoa</taxon>
        <taxon>Ecdysozoa</taxon>
        <taxon>Arthropoda</taxon>
        <taxon>Hexapoda</taxon>
        <taxon>Insecta</taxon>
        <taxon>Pterygota</taxon>
        <taxon>Neoptera</taxon>
        <taxon>Endopterygota</taxon>
        <taxon>Lepidoptera</taxon>
        <taxon>Glossata</taxon>
        <taxon>Ditrysia</taxon>
        <taxon>Papilionoidea</taxon>
        <taxon>Pieridae</taxon>
        <taxon>Pierinae</taxon>
        <taxon>Pieris</taxon>
    </lineage>
</organism>
<sequence>MREKTLNVIETFQREPHSVTKAKIRQSSDVSLDLGPCDMAQPQADVTNTNSTFAERPLGARRLAPVATTRSLCTLTHNIKKKKLYADTGTSLCKILLNLQWD</sequence>
<comment type="caution">
    <text evidence="1">The sequence shown here is derived from an EMBL/GenBank/DDBJ whole genome shotgun (WGS) entry which is preliminary data.</text>
</comment>
<proteinExistence type="predicted"/>
<evidence type="ECO:0000313" key="1">
    <source>
        <dbReference type="EMBL" id="CAF4877884.1"/>
    </source>
</evidence>
<reference evidence="1" key="1">
    <citation type="submission" date="2021-02" db="EMBL/GenBank/DDBJ databases">
        <authorList>
            <person name="Steward A R."/>
        </authorList>
    </citation>
    <scope>NUCLEOTIDE SEQUENCE</scope>
</reference>
<evidence type="ECO:0000313" key="2">
    <source>
        <dbReference type="Proteomes" id="UP000663880"/>
    </source>
</evidence>
<dbReference type="Proteomes" id="UP000663880">
    <property type="component" value="Unassembled WGS sequence"/>
</dbReference>
<gene>
    <name evidence="1" type="ORF">PMACD_LOCUS9334</name>
</gene>
<protein>
    <submittedName>
        <fullName evidence="1">Uncharacterized protein</fullName>
    </submittedName>
</protein>
<name>A0A821TRY4_9NEOP</name>
<accession>A0A821TRY4</accession>
<keyword evidence="2" id="KW-1185">Reference proteome</keyword>
<dbReference type="EMBL" id="CAJOBZ010000026">
    <property type="protein sequence ID" value="CAF4877884.1"/>
    <property type="molecule type" value="Genomic_DNA"/>
</dbReference>
<dbReference type="AlphaFoldDB" id="A0A821TRY4"/>